<accession>A0ABW6QFK5</accession>
<comment type="caution">
    <text evidence="1">The sequence shown here is derived from an EMBL/GenBank/DDBJ whole genome shotgun (WGS) entry which is preliminary data.</text>
</comment>
<name>A0ABW6QFK5_9ACTN</name>
<keyword evidence="2" id="KW-1185">Reference proteome</keyword>
<gene>
    <name evidence="1" type="ORF">ACFVZC_32220</name>
</gene>
<dbReference type="EMBL" id="JBHVZQ010000047">
    <property type="protein sequence ID" value="MFF1278015.1"/>
    <property type="molecule type" value="Genomic_DNA"/>
</dbReference>
<evidence type="ECO:0000313" key="1">
    <source>
        <dbReference type="EMBL" id="MFF1278015.1"/>
    </source>
</evidence>
<dbReference type="Proteomes" id="UP001601627">
    <property type="component" value="Unassembled WGS sequence"/>
</dbReference>
<organism evidence="1 2">
    <name type="scientific">Streptomyces marokkonensis</name>
    <dbReference type="NCBI Taxonomy" id="324855"/>
    <lineage>
        <taxon>Bacteria</taxon>
        <taxon>Bacillati</taxon>
        <taxon>Actinomycetota</taxon>
        <taxon>Actinomycetes</taxon>
        <taxon>Kitasatosporales</taxon>
        <taxon>Streptomycetaceae</taxon>
        <taxon>Streptomyces</taxon>
    </lineage>
</organism>
<proteinExistence type="predicted"/>
<reference evidence="1 2" key="1">
    <citation type="submission" date="2024-09" db="EMBL/GenBank/DDBJ databases">
        <title>The Natural Products Discovery Center: Release of the First 8490 Sequenced Strains for Exploring Actinobacteria Biosynthetic Diversity.</title>
        <authorList>
            <person name="Kalkreuter E."/>
            <person name="Kautsar S.A."/>
            <person name="Yang D."/>
            <person name="Bader C.D."/>
            <person name="Teijaro C.N."/>
            <person name="Fluegel L."/>
            <person name="Davis C.M."/>
            <person name="Simpson J.R."/>
            <person name="Lauterbach L."/>
            <person name="Steele A.D."/>
            <person name="Gui C."/>
            <person name="Meng S."/>
            <person name="Li G."/>
            <person name="Viehrig K."/>
            <person name="Ye F."/>
            <person name="Su P."/>
            <person name="Kiefer A.F."/>
            <person name="Nichols A."/>
            <person name="Cepeda A.J."/>
            <person name="Yan W."/>
            <person name="Fan B."/>
            <person name="Jiang Y."/>
            <person name="Adhikari A."/>
            <person name="Zheng C.-J."/>
            <person name="Schuster L."/>
            <person name="Cowan T.M."/>
            <person name="Smanski M.J."/>
            <person name="Chevrette M.G."/>
            <person name="De Carvalho L.P.S."/>
            <person name="Shen B."/>
        </authorList>
    </citation>
    <scope>NUCLEOTIDE SEQUENCE [LARGE SCALE GENOMIC DNA]</scope>
    <source>
        <strain evidence="1 2">NPDC058328</strain>
    </source>
</reference>
<evidence type="ECO:0000313" key="2">
    <source>
        <dbReference type="Proteomes" id="UP001601627"/>
    </source>
</evidence>
<evidence type="ECO:0008006" key="3">
    <source>
        <dbReference type="Google" id="ProtNLM"/>
    </source>
</evidence>
<sequence length="151" mass="16363">MSRFGTGARRLMSAVTVVVATVGIITGGAGVASATDPADAPPGYAGPFSYCQGSRYDAVHLGDGHAYIDVYWTSAGSGQLCAMTYDVAEGRHNMEVRIRRTDWQTSWYDNGFYDRYAGAIYVGGMEGRCAYISGWVEHDGRRYSNGETFCP</sequence>
<protein>
    <recommendedName>
        <fullName evidence="3">Spore-associated protein A</fullName>
    </recommendedName>
</protein>
<dbReference type="RefSeq" id="WP_388240208.1">
    <property type="nucleotide sequence ID" value="NZ_JBHVZQ010000047.1"/>
</dbReference>